<dbReference type="Proteomes" id="UP001152533">
    <property type="component" value="Unassembled WGS sequence"/>
</dbReference>
<feature type="transmembrane region" description="Helical" evidence="7">
    <location>
        <begin position="401"/>
        <end position="421"/>
    </location>
</feature>
<dbReference type="PANTHER" id="PTHR43791:SF70">
    <property type="entry name" value="MAJOR FACILITATOR SUPERFAMILY (MFS) PROFILE DOMAIN-CONTAINING PROTEIN"/>
    <property type="match status" value="1"/>
</dbReference>
<feature type="transmembrane region" description="Helical" evidence="7">
    <location>
        <begin position="207"/>
        <end position="227"/>
    </location>
</feature>
<dbReference type="GO" id="GO:0022857">
    <property type="term" value="F:transmembrane transporter activity"/>
    <property type="evidence" value="ECO:0007669"/>
    <property type="project" value="InterPro"/>
</dbReference>
<evidence type="ECO:0000256" key="2">
    <source>
        <dbReference type="ARBA" id="ARBA00022448"/>
    </source>
</evidence>
<dbReference type="Gene3D" id="1.20.1250.20">
    <property type="entry name" value="MFS general substrate transporter like domains"/>
    <property type="match status" value="2"/>
</dbReference>
<keyword evidence="10" id="KW-1185">Reference proteome</keyword>
<evidence type="ECO:0000313" key="10">
    <source>
        <dbReference type="Proteomes" id="UP001152533"/>
    </source>
</evidence>
<evidence type="ECO:0000313" key="9">
    <source>
        <dbReference type="EMBL" id="CAI0642196.1"/>
    </source>
</evidence>
<feature type="transmembrane region" description="Helical" evidence="7">
    <location>
        <begin position="340"/>
        <end position="360"/>
    </location>
</feature>
<feature type="transmembrane region" description="Helical" evidence="7">
    <location>
        <begin position="144"/>
        <end position="165"/>
    </location>
</feature>
<comment type="subcellular location">
    <subcellularLocation>
        <location evidence="1">Membrane</location>
        <topology evidence="1">Multi-pass membrane protein</topology>
    </subcellularLocation>
</comment>
<dbReference type="PANTHER" id="PTHR43791">
    <property type="entry name" value="PERMEASE-RELATED"/>
    <property type="match status" value="1"/>
</dbReference>
<protein>
    <recommendedName>
        <fullName evidence="8">Major facilitator superfamily (MFS) profile domain-containing protein</fullName>
    </recommendedName>
</protein>
<sequence length="1084" mass="113764">MAATEIASDPEKRAASDISPATGPSPGDDDPISKHHITDETGDLAASALNSAPLSEAESKAVLRKIDLSSVWGIIPDNRLHGQQYSWASSIFYFGYLVAEYPGVAILQRFPVAKFLGANIILWGMILMTTAACSSFAGLASVRFLLGATEATISPGFVAVTGMWWSRQEQAGRSAMWVSFLGVGSFIGTLLAFGIGHITGSLSPWKYIFLILGAMTVVWGVVFTIFVPDSPAKVKWLTEREKVIAVQRVAENKTGTGRSRNFVMAQVVEAAKDPAVILLGLISFVNAIASGGLAFGSLIIQGFGFNSLQTTLMNLPLSAVQVVAQLGAGFLTSKISNSRLHIGTVAMIPPIIGTCLINQLHLDNKWGRLVGVWLLGAYPVGFMVILGLLSTNIAGSTKRSVASGWVFVCYCVGQIAGPQFFKSTEAPAYHNGIVAMLCGFILNLVMNQVLRLIYVRENKKRDQMLEGKSEEEIAEMQREGEALGFEDVTDKQNYCESVVARELPDVSLLAKSGRLGCAVDASCQSSVQLSDDSSVHRLAQVVRERPDNVAPKSLSRAHSLHVRVVSLHKQPLAALGTSERPPLSSALLAVGVGVQVLDEGDPVLAELRDDGRVDVEVRVGRGAVGAVGTPEGVRVDGVIRAEALGLVLGVEDAVSVVICRHLVAGQVVLDVADDAVRADVADGVGGLAPLDSGLREDGLRDIDVEVIENGQGAVGEGGVLAEEPLELVDCGAEYMVPSLAQEPQIVGTLVYLPASKRLTMLSEKSSLSIPGLNQQLDERTSDWLRARRQDNESVASAVVLALALLHGSHRDPATGLGNSAGKELLAASVGGHEKADGGATSTDSVEDNLLGVAAELLDVGLNPLESLDHVLDAGVQTTASANLLALKETVHSNAVVGLNNDDVAVRSNLAGVPVGVGVGAKTTALDEEDYGQLGVNTGTGRGSDSQVETVFINREALISAGDSPVSGLLRGADGAVGRGINGAGLDRIGRGGEAEVADRRSAELNALPGCHAQIGIGNGTLKLGISDIDESVNGLDTRNNDVCGGKKPSQMRSLPHCCGVSNAENSERRSSKAWTMNGTVCDKT</sequence>
<dbReference type="PROSITE" id="PS50850">
    <property type="entry name" value="MFS"/>
    <property type="match status" value="1"/>
</dbReference>
<comment type="caution">
    <text evidence="9">The sequence shown here is derived from an EMBL/GenBank/DDBJ whole genome shotgun (WGS) entry which is preliminary data.</text>
</comment>
<evidence type="ECO:0000256" key="7">
    <source>
        <dbReference type="SAM" id="Phobius"/>
    </source>
</evidence>
<feature type="transmembrane region" description="Helical" evidence="7">
    <location>
        <begin position="276"/>
        <end position="300"/>
    </location>
</feature>
<organism evidence="9 10">
    <name type="scientific">Colletotrichum noveboracense</name>
    <dbReference type="NCBI Taxonomy" id="2664923"/>
    <lineage>
        <taxon>Eukaryota</taxon>
        <taxon>Fungi</taxon>
        <taxon>Dikarya</taxon>
        <taxon>Ascomycota</taxon>
        <taxon>Pezizomycotina</taxon>
        <taxon>Sordariomycetes</taxon>
        <taxon>Hypocreomycetidae</taxon>
        <taxon>Glomerellales</taxon>
        <taxon>Glomerellaceae</taxon>
        <taxon>Colletotrichum</taxon>
        <taxon>Colletotrichum gloeosporioides species complex</taxon>
    </lineage>
</organism>
<evidence type="ECO:0000259" key="8">
    <source>
        <dbReference type="PROSITE" id="PS50850"/>
    </source>
</evidence>
<dbReference type="SUPFAM" id="SSF103473">
    <property type="entry name" value="MFS general substrate transporter"/>
    <property type="match status" value="1"/>
</dbReference>
<dbReference type="InterPro" id="IPR011701">
    <property type="entry name" value="MFS"/>
</dbReference>
<dbReference type="GO" id="GO:0016020">
    <property type="term" value="C:membrane"/>
    <property type="evidence" value="ECO:0007669"/>
    <property type="project" value="UniProtKB-SubCell"/>
</dbReference>
<evidence type="ECO:0000256" key="6">
    <source>
        <dbReference type="SAM" id="MobiDB-lite"/>
    </source>
</evidence>
<feature type="region of interest" description="Disordered" evidence="6">
    <location>
        <begin position="1"/>
        <end position="37"/>
    </location>
</feature>
<dbReference type="InterPro" id="IPR036259">
    <property type="entry name" value="MFS_trans_sf"/>
</dbReference>
<dbReference type="EMBL" id="CAMGZC010000045">
    <property type="protein sequence ID" value="CAI0642196.1"/>
    <property type="molecule type" value="Genomic_DNA"/>
</dbReference>
<name>A0A9W4WEV8_9PEZI</name>
<feature type="transmembrane region" description="Helical" evidence="7">
    <location>
        <begin position="177"/>
        <end position="195"/>
    </location>
</feature>
<feature type="transmembrane region" description="Helical" evidence="7">
    <location>
        <begin position="366"/>
        <end position="389"/>
    </location>
</feature>
<keyword evidence="3 7" id="KW-0812">Transmembrane</keyword>
<evidence type="ECO:0000256" key="1">
    <source>
        <dbReference type="ARBA" id="ARBA00004141"/>
    </source>
</evidence>
<evidence type="ECO:0000256" key="4">
    <source>
        <dbReference type="ARBA" id="ARBA00022989"/>
    </source>
</evidence>
<dbReference type="AlphaFoldDB" id="A0A9W4WEV8"/>
<dbReference type="Pfam" id="PF07690">
    <property type="entry name" value="MFS_1"/>
    <property type="match status" value="1"/>
</dbReference>
<dbReference type="InterPro" id="IPR020846">
    <property type="entry name" value="MFS_dom"/>
</dbReference>
<feature type="transmembrane region" description="Helical" evidence="7">
    <location>
        <begin position="433"/>
        <end position="454"/>
    </location>
</feature>
<gene>
    <name evidence="9" type="ORF">CGXH109_LOCUS11948</name>
</gene>
<keyword evidence="2" id="KW-0813">Transport</keyword>
<accession>A0A9W4WEV8</accession>
<keyword evidence="4 7" id="KW-1133">Transmembrane helix</keyword>
<proteinExistence type="predicted"/>
<evidence type="ECO:0000256" key="3">
    <source>
        <dbReference type="ARBA" id="ARBA00022692"/>
    </source>
</evidence>
<keyword evidence="5 7" id="KW-0472">Membrane</keyword>
<reference evidence="9" key="1">
    <citation type="submission" date="2022-08" db="EMBL/GenBank/DDBJ databases">
        <authorList>
            <person name="Giroux E."/>
            <person name="Giroux E."/>
        </authorList>
    </citation>
    <scope>NUCLEOTIDE SEQUENCE</scope>
    <source>
        <strain evidence="9">H1091258</strain>
    </source>
</reference>
<feature type="transmembrane region" description="Helical" evidence="7">
    <location>
        <begin position="116"/>
        <end position="138"/>
    </location>
</feature>
<feature type="domain" description="Major facilitator superfamily (MFS) profile" evidence="8">
    <location>
        <begin position="45"/>
        <end position="459"/>
    </location>
</feature>
<evidence type="ECO:0000256" key="5">
    <source>
        <dbReference type="ARBA" id="ARBA00023136"/>
    </source>
</evidence>
<feature type="transmembrane region" description="Helical" evidence="7">
    <location>
        <begin position="312"/>
        <end position="333"/>
    </location>
</feature>